<protein>
    <submittedName>
        <fullName evidence="5">N-ethylmaleimide reductase</fullName>
    </submittedName>
</protein>
<dbReference type="Pfam" id="PF00724">
    <property type="entry name" value="Oxidored_FMN"/>
    <property type="match status" value="1"/>
</dbReference>
<dbReference type="STRING" id="563176.SAMN04488090_4239"/>
<dbReference type="PANTHER" id="PTHR22893:SF91">
    <property type="entry name" value="NADPH DEHYDROGENASE 2-RELATED"/>
    <property type="match status" value="1"/>
</dbReference>
<evidence type="ECO:0000256" key="1">
    <source>
        <dbReference type="ARBA" id="ARBA00001917"/>
    </source>
</evidence>
<evidence type="ECO:0000313" key="5">
    <source>
        <dbReference type="EMBL" id="SDM79117.1"/>
    </source>
</evidence>
<evidence type="ECO:0000256" key="3">
    <source>
        <dbReference type="ARBA" id="ARBA00023002"/>
    </source>
</evidence>
<evidence type="ECO:0000313" key="6">
    <source>
        <dbReference type="Proteomes" id="UP000198901"/>
    </source>
</evidence>
<reference evidence="5 6" key="1">
    <citation type="submission" date="2016-10" db="EMBL/GenBank/DDBJ databases">
        <authorList>
            <person name="de Groot N.N."/>
        </authorList>
    </citation>
    <scope>NUCLEOTIDE SEQUENCE [LARGE SCALE GENOMIC DNA]</scope>
    <source>
        <strain evidence="5 6">DSM 21668</strain>
    </source>
</reference>
<sequence>MRSSRLFAPAQLGNLTLSNHIAMAPMTRSRATALHVPTDEIATYYAQRASAGLLITEGASPSPNGEGYARIPGIWNEAQIKGWRKVTDAVHAKGGKIFIQLMHTGRIGHALNLTNGGEVLAPSAVKAEGAIYTDQEGMKDHPVPRAMTTEEVQDAVQEFVQAAINAVTAGFDGVEIHGANGYLIEQFIRPTANQRTDQYGGTTENYARFALEIAERTAAAIGKDKTGIRLSPYGVASDMPYQPEFDSIYAYLAEKLGDYVTYVHLVDHSALGAPAVPDSIKQLFRETYTGTLILSGGYTKESAEADLESGKADLIAIGRPFISNPDLVERLQQGAALNDPDPDTFYTPGEKGYTDYPVLEETIA</sequence>
<comment type="cofactor">
    <cofactor evidence="1">
        <name>FMN</name>
        <dbReference type="ChEBI" id="CHEBI:58210"/>
    </cofactor>
</comment>
<dbReference type="InterPro" id="IPR001155">
    <property type="entry name" value="OxRdtase_FMN_N"/>
</dbReference>
<proteinExistence type="inferred from homology"/>
<dbReference type="GO" id="GO:0010181">
    <property type="term" value="F:FMN binding"/>
    <property type="evidence" value="ECO:0007669"/>
    <property type="project" value="InterPro"/>
</dbReference>
<keyword evidence="6" id="KW-1185">Reference proteome</keyword>
<dbReference type="FunFam" id="3.20.20.70:FF:000059">
    <property type="entry name" value="N-ethylmaleimide reductase, FMN-linked"/>
    <property type="match status" value="1"/>
</dbReference>
<dbReference type="InterPro" id="IPR045247">
    <property type="entry name" value="Oye-like"/>
</dbReference>
<organism evidence="5 6">
    <name type="scientific">Siphonobacter aquaeclarae</name>
    <dbReference type="NCBI Taxonomy" id="563176"/>
    <lineage>
        <taxon>Bacteria</taxon>
        <taxon>Pseudomonadati</taxon>
        <taxon>Bacteroidota</taxon>
        <taxon>Cytophagia</taxon>
        <taxon>Cytophagales</taxon>
        <taxon>Cytophagaceae</taxon>
        <taxon>Siphonobacter</taxon>
    </lineage>
</organism>
<dbReference type="EMBL" id="FNGS01000009">
    <property type="protein sequence ID" value="SDM79117.1"/>
    <property type="molecule type" value="Genomic_DNA"/>
</dbReference>
<dbReference type="GO" id="GO:0016628">
    <property type="term" value="F:oxidoreductase activity, acting on the CH-CH group of donors, NAD or NADP as acceptor"/>
    <property type="evidence" value="ECO:0007669"/>
    <property type="project" value="UniProtKB-ARBA"/>
</dbReference>
<accession>A0A1G9W4I1</accession>
<name>A0A1G9W4I1_9BACT</name>
<feature type="domain" description="NADH:flavin oxidoreductase/NADH oxidase N-terminal" evidence="4">
    <location>
        <begin position="6"/>
        <end position="338"/>
    </location>
</feature>
<dbReference type="GO" id="GO:0005829">
    <property type="term" value="C:cytosol"/>
    <property type="evidence" value="ECO:0007669"/>
    <property type="project" value="TreeGrafter"/>
</dbReference>
<dbReference type="CDD" id="cd02933">
    <property type="entry name" value="OYE_like_FMN"/>
    <property type="match status" value="1"/>
</dbReference>
<dbReference type="SUPFAM" id="SSF51395">
    <property type="entry name" value="FMN-linked oxidoreductases"/>
    <property type="match status" value="1"/>
</dbReference>
<dbReference type="AlphaFoldDB" id="A0A1G9W4I1"/>
<evidence type="ECO:0000256" key="2">
    <source>
        <dbReference type="ARBA" id="ARBA00005979"/>
    </source>
</evidence>
<comment type="similarity">
    <text evidence="2">Belongs to the NADH:flavin oxidoreductase/NADH oxidase family.</text>
</comment>
<evidence type="ECO:0000259" key="4">
    <source>
        <dbReference type="Pfam" id="PF00724"/>
    </source>
</evidence>
<keyword evidence="3" id="KW-0560">Oxidoreductase</keyword>
<dbReference type="OrthoDB" id="9772736at2"/>
<dbReference type="InterPro" id="IPR013785">
    <property type="entry name" value="Aldolase_TIM"/>
</dbReference>
<dbReference type="Proteomes" id="UP000198901">
    <property type="component" value="Unassembled WGS sequence"/>
</dbReference>
<dbReference type="PANTHER" id="PTHR22893">
    <property type="entry name" value="NADH OXIDOREDUCTASE-RELATED"/>
    <property type="match status" value="1"/>
</dbReference>
<dbReference type="Gene3D" id="3.20.20.70">
    <property type="entry name" value="Aldolase class I"/>
    <property type="match status" value="1"/>
</dbReference>
<dbReference type="RefSeq" id="WP_093207657.1">
    <property type="nucleotide sequence ID" value="NZ_FNGS01000009.1"/>
</dbReference>
<gene>
    <name evidence="5" type="ORF">SAMN04488090_4239</name>
</gene>